<dbReference type="Gene3D" id="4.10.240.10">
    <property type="entry name" value="Zn(2)-C6 fungal-type DNA-binding domain"/>
    <property type="match status" value="1"/>
</dbReference>
<sequence>MSLPRKLPAIAPRPALARAQDDGRDDDTSDSNSTVFRDPFQLSPRRRKTKGGTYTLCRKHKIRCDGVKPCCSPCVKRARTCIYEQQRRDEDAVRQLEQSDRLLHLFLALPHDQATALLSSLRGDLAPAAQSGRRLPPARAVLAKPLLSFLLRPNPPLLRVETPATSFRSPPSAQSSTAATPGFGPLLASLELGNPWLARRLSALDISRWTTVQITSSTAIGAIELYLSNEYPILPLFDMQLFLDSLLGYQSYHCSALLVNALLSWACQPVSASIIAANAQAPAPAPPALSSLLFREAESLWAAATARATHERSTLTNVAALQLMSMTATTRGHEDASGPAGAIDIDVAEAIFRRLLDWALGLPLGPVRGGNSGHHITMLQ</sequence>
<evidence type="ECO:0000259" key="3">
    <source>
        <dbReference type="PROSITE" id="PS50048"/>
    </source>
</evidence>
<evidence type="ECO:0000256" key="1">
    <source>
        <dbReference type="ARBA" id="ARBA00023242"/>
    </source>
</evidence>
<dbReference type="InterPro" id="IPR053187">
    <property type="entry name" value="Notoamide_regulator"/>
</dbReference>
<dbReference type="PANTHER" id="PTHR47256">
    <property type="entry name" value="ZN(II)2CYS6 TRANSCRIPTION FACTOR (EUROFUNG)-RELATED"/>
    <property type="match status" value="1"/>
</dbReference>
<dbReference type="GO" id="GO:0000981">
    <property type="term" value="F:DNA-binding transcription factor activity, RNA polymerase II-specific"/>
    <property type="evidence" value="ECO:0007669"/>
    <property type="project" value="InterPro"/>
</dbReference>
<feature type="region of interest" description="Disordered" evidence="2">
    <location>
        <begin position="1"/>
        <end position="48"/>
    </location>
</feature>
<dbReference type="Proteomes" id="UP000070501">
    <property type="component" value="Unassembled WGS sequence"/>
</dbReference>
<evidence type="ECO:0000256" key="2">
    <source>
        <dbReference type="SAM" id="MobiDB-lite"/>
    </source>
</evidence>
<organism evidence="4 5">
    <name type="scientific">Microdochium bolleyi</name>
    <dbReference type="NCBI Taxonomy" id="196109"/>
    <lineage>
        <taxon>Eukaryota</taxon>
        <taxon>Fungi</taxon>
        <taxon>Dikarya</taxon>
        <taxon>Ascomycota</taxon>
        <taxon>Pezizomycotina</taxon>
        <taxon>Sordariomycetes</taxon>
        <taxon>Xylariomycetidae</taxon>
        <taxon>Xylariales</taxon>
        <taxon>Microdochiaceae</taxon>
        <taxon>Microdochium</taxon>
    </lineage>
</organism>
<dbReference type="CDD" id="cd12148">
    <property type="entry name" value="fungal_TF_MHR"/>
    <property type="match status" value="1"/>
</dbReference>
<dbReference type="AlphaFoldDB" id="A0A136IIS0"/>
<protein>
    <recommendedName>
        <fullName evidence="3">Zn(2)-C6 fungal-type domain-containing protein</fullName>
    </recommendedName>
</protein>
<dbReference type="CDD" id="cd00067">
    <property type="entry name" value="GAL4"/>
    <property type="match status" value="1"/>
</dbReference>
<dbReference type="SUPFAM" id="SSF57701">
    <property type="entry name" value="Zn2/Cys6 DNA-binding domain"/>
    <property type="match status" value="1"/>
</dbReference>
<reference evidence="5" key="1">
    <citation type="submission" date="2016-02" db="EMBL/GenBank/DDBJ databases">
        <title>Draft genome sequence of Microdochium bolleyi, a fungal endophyte of beachgrass.</title>
        <authorList>
            <consortium name="DOE Joint Genome Institute"/>
            <person name="David A.S."/>
            <person name="May G."/>
            <person name="Haridas S."/>
            <person name="Lim J."/>
            <person name="Wang M."/>
            <person name="Labutti K."/>
            <person name="Lipzen A."/>
            <person name="Barry K."/>
            <person name="Grigoriev I.V."/>
        </authorList>
    </citation>
    <scope>NUCLEOTIDE SEQUENCE [LARGE SCALE GENOMIC DNA]</scope>
    <source>
        <strain evidence="5">J235TASD1</strain>
    </source>
</reference>
<dbReference type="EMBL" id="KQ964321">
    <property type="protein sequence ID" value="KXJ84843.1"/>
    <property type="molecule type" value="Genomic_DNA"/>
</dbReference>
<proteinExistence type="predicted"/>
<dbReference type="OrthoDB" id="10261408at2759"/>
<name>A0A136IIS0_9PEZI</name>
<dbReference type="PROSITE" id="PS50048">
    <property type="entry name" value="ZN2_CY6_FUNGAL_2"/>
    <property type="match status" value="1"/>
</dbReference>
<accession>A0A136IIS0</accession>
<dbReference type="InterPro" id="IPR036864">
    <property type="entry name" value="Zn2-C6_fun-type_DNA-bd_sf"/>
</dbReference>
<keyword evidence="1" id="KW-0539">Nucleus</keyword>
<evidence type="ECO:0000313" key="4">
    <source>
        <dbReference type="EMBL" id="KXJ84843.1"/>
    </source>
</evidence>
<dbReference type="Pfam" id="PF00172">
    <property type="entry name" value="Zn_clus"/>
    <property type="match status" value="1"/>
</dbReference>
<dbReference type="InterPro" id="IPR001138">
    <property type="entry name" value="Zn2Cys6_DnaBD"/>
</dbReference>
<feature type="compositionally biased region" description="Low complexity" evidence="2">
    <location>
        <begin position="1"/>
        <end position="18"/>
    </location>
</feature>
<evidence type="ECO:0000313" key="5">
    <source>
        <dbReference type="Proteomes" id="UP000070501"/>
    </source>
</evidence>
<dbReference type="InParanoid" id="A0A136IIS0"/>
<keyword evidence="5" id="KW-1185">Reference proteome</keyword>
<dbReference type="PANTHER" id="PTHR47256:SF1">
    <property type="entry name" value="ZN(II)2CYS6 TRANSCRIPTION FACTOR (EUROFUNG)"/>
    <property type="match status" value="1"/>
</dbReference>
<dbReference type="STRING" id="196109.A0A136IIS0"/>
<dbReference type="GO" id="GO:0008270">
    <property type="term" value="F:zinc ion binding"/>
    <property type="evidence" value="ECO:0007669"/>
    <property type="project" value="InterPro"/>
</dbReference>
<feature type="domain" description="Zn(2)-C6 fungal-type" evidence="3">
    <location>
        <begin position="57"/>
        <end position="83"/>
    </location>
</feature>
<gene>
    <name evidence="4" type="ORF">Micbo1qcDRAFT_237662</name>
</gene>